<feature type="non-terminal residue" evidence="2">
    <location>
        <position position="1"/>
    </location>
</feature>
<evidence type="ECO:0000256" key="1">
    <source>
        <dbReference type="SAM" id="MobiDB-lite"/>
    </source>
</evidence>
<dbReference type="AlphaFoldDB" id="A0A4S8KMR4"/>
<dbReference type="PANTHER" id="PTHR48475">
    <property type="entry name" value="RIBONUCLEASE H"/>
    <property type="match status" value="1"/>
</dbReference>
<evidence type="ECO:0000313" key="2">
    <source>
        <dbReference type="EMBL" id="THU76914.1"/>
    </source>
</evidence>
<dbReference type="InterPro" id="IPR036397">
    <property type="entry name" value="RNaseH_sf"/>
</dbReference>
<feature type="compositionally biased region" description="Acidic residues" evidence="1">
    <location>
        <begin position="233"/>
        <end position="243"/>
    </location>
</feature>
<proteinExistence type="predicted"/>
<dbReference type="EMBL" id="ML180652">
    <property type="protein sequence ID" value="THU76914.1"/>
    <property type="molecule type" value="Genomic_DNA"/>
</dbReference>
<evidence type="ECO:0008006" key="4">
    <source>
        <dbReference type="Google" id="ProtNLM"/>
    </source>
</evidence>
<dbReference type="PANTHER" id="PTHR48475:SF1">
    <property type="entry name" value="RNASE H TYPE-1 DOMAIN-CONTAINING PROTEIN"/>
    <property type="match status" value="1"/>
</dbReference>
<accession>A0A4S8KMR4</accession>
<organism evidence="2 3">
    <name type="scientific">Dendrothele bispora (strain CBS 962.96)</name>
    <dbReference type="NCBI Taxonomy" id="1314807"/>
    <lineage>
        <taxon>Eukaryota</taxon>
        <taxon>Fungi</taxon>
        <taxon>Dikarya</taxon>
        <taxon>Basidiomycota</taxon>
        <taxon>Agaricomycotina</taxon>
        <taxon>Agaricomycetes</taxon>
        <taxon>Agaricomycetidae</taxon>
        <taxon>Agaricales</taxon>
        <taxon>Agaricales incertae sedis</taxon>
        <taxon>Dendrothele</taxon>
    </lineage>
</organism>
<reference evidence="2 3" key="1">
    <citation type="journal article" date="2019" name="Nat. Ecol. Evol.">
        <title>Megaphylogeny resolves global patterns of mushroom evolution.</title>
        <authorList>
            <person name="Varga T."/>
            <person name="Krizsan K."/>
            <person name="Foldi C."/>
            <person name="Dima B."/>
            <person name="Sanchez-Garcia M."/>
            <person name="Sanchez-Ramirez S."/>
            <person name="Szollosi G.J."/>
            <person name="Szarkandi J.G."/>
            <person name="Papp V."/>
            <person name="Albert L."/>
            <person name="Andreopoulos W."/>
            <person name="Angelini C."/>
            <person name="Antonin V."/>
            <person name="Barry K.W."/>
            <person name="Bougher N.L."/>
            <person name="Buchanan P."/>
            <person name="Buyck B."/>
            <person name="Bense V."/>
            <person name="Catcheside P."/>
            <person name="Chovatia M."/>
            <person name="Cooper J."/>
            <person name="Damon W."/>
            <person name="Desjardin D."/>
            <person name="Finy P."/>
            <person name="Geml J."/>
            <person name="Haridas S."/>
            <person name="Hughes K."/>
            <person name="Justo A."/>
            <person name="Karasinski D."/>
            <person name="Kautmanova I."/>
            <person name="Kiss B."/>
            <person name="Kocsube S."/>
            <person name="Kotiranta H."/>
            <person name="LaButti K.M."/>
            <person name="Lechner B.E."/>
            <person name="Liimatainen K."/>
            <person name="Lipzen A."/>
            <person name="Lukacs Z."/>
            <person name="Mihaltcheva S."/>
            <person name="Morgado L.N."/>
            <person name="Niskanen T."/>
            <person name="Noordeloos M.E."/>
            <person name="Ohm R.A."/>
            <person name="Ortiz-Santana B."/>
            <person name="Ovrebo C."/>
            <person name="Racz N."/>
            <person name="Riley R."/>
            <person name="Savchenko A."/>
            <person name="Shiryaev A."/>
            <person name="Soop K."/>
            <person name="Spirin V."/>
            <person name="Szebenyi C."/>
            <person name="Tomsovsky M."/>
            <person name="Tulloss R.E."/>
            <person name="Uehling J."/>
            <person name="Grigoriev I.V."/>
            <person name="Vagvolgyi C."/>
            <person name="Papp T."/>
            <person name="Martin F.M."/>
            <person name="Miettinen O."/>
            <person name="Hibbett D.S."/>
            <person name="Nagy L.G."/>
        </authorList>
    </citation>
    <scope>NUCLEOTIDE SEQUENCE [LARGE SCALE GENOMIC DNA]</scope>
    <source>
        <strain evidence="2 3">CBS 962.96</strain>
    </source>
</reference>
<gene>
    <name evidence="2" type="ORF">K435DRAFT_703691</name>
</gene>
<dbReference type="InterPro" id="IPR012337">
    <property type="entry name" value="RNaseH-like_sf"/>
</dbReference>
<dbReference type="Gene3D" id="3.30.420.10">
    <property type="entry name" value="Ribonuclease H-like superfamily/Ribonuclease H"/>
    <property type="match status" value="1"/>
</dbReference>
<protein>
    <recommendedName>
        <fullName evidence="4">Integrase catalytic domain-containing protein</fullName>
    </recommendedName>
</protein>
<dbReference type="Proteomes" id="UP000297245">
    <property type="component" value="Unassembled WGS sequence"/>
</dbReference>
<feature type="region of interest" description="Disordered" evidence="1">
    <location>
        <begin position="233"/>
        <end position="272"/>
    </location>
</feature>
<dbReference type="SUPFAM" id="SSF53098">
    <property type="entry name" value="Ribonuclease H-like"/>
    <property type="match status" value="1"/>
</dbReference>
<sequence length="272" mass="30814">QLGIKGIQISGYNSQANGKIERPHWDVRQALYKACDGDVKKWARRFPLVMWADWITTRKRMGCSPFFAVTGAMPVLPFDIVQATWLVQVPDRTLSWAELIGERPKALALHTLEVDRIIESIEKKKIKDTLRYLDTHKAKVRNWNFKPGSLVLVRNTAIEKSLNRKLKPRFLGPCIVVRRTIGGSYVLAEMDGSVLQNKIAAFRVYPYHARRKIKLPDNLTGLTGLSEGELEEIINGPEPDDTPPVELRTEGTIEELPAEIPEDEGWSSTSEE</sequence>
<name>A0A4S8KMR4_DENBC</name>
<dbReference type="OrthoDB" id="446925at2759"/>
<keyword evidence="3" id="KW-1185">Reference proteome</keyword>
<feature type="compositionally biased region" description="Acidic residues" evidence="1">
    <location>
        <begin position="252"/>
        <end position="272"/>
    </location>
</feature>
<dbReference type="GO" id="GO:0003676">
    <property type="term" value="F:nucleic acid binding"/>
    <property type="evidence" value="ECO:0007669"/>
    <property type="project" value="InterPro"/>
</dbReference>
<evidence type="ECO:0000313" key="3">
    <source>
        <dbReference type="Proteomes" id="UP000297245"/>
    </source>
</evidence>